<dbReference type="Pfam" id="PF05368">
    <property type="entry name" value="NmrA"/>
    <property type="match status" value="1"/>
</dbReference>
<dbReference type="Gene3D" id="3.40.50.720">
    <property type="entry name" value="NAD(P)-binding Rossmann-like Domain"/>
    <property type="match status" value="1"/>
</dbReference>
<keyword evidence="6" id="KW-1185">Reference proteome</keyword>
<dbReference type="Pfam" id="PF00172">
    <property type="entry name" value="Zn_clus"/>
    <property type="match status" value="1"/>
</dbReference>
<dbReference type="GO" id="GO:0008270">
    <property type="term" value="F:zinc ion binding"/>
    <property type="evidence" value="ECO:0007669"/>
    <property type="project" value="InterPro"/>
</dbReference>
<evidence type="ECO:0000256" key="1">
    <source>
        <dbReference type="ARBA" id="ARBA00022723"/>
    </source>
</evidence>
<evidence type="ECO:0000259" key="4">
    <source>
        <dbReference type="PROSITE" id="PS50048"/>
    </source>
</evidence>
<feature type="region of interest" description="Disordered" evidence="3">
    <location>
        <begin position="96"/>
        <end position="154"/>
    </location>
</feature>
<evidence type="ECO:0000256" key="2">
    <source>
        <dbReference type="ARBA" id="ARBA00023242"/>
    </source>
</evidence>
<keyword evidence="1" id="KW-0479">Metal-binding</keyword>
<dbReference type="Pfam" id="PF04082">
    <property type="entry name" value="Fungal_trans"/>
    <property type="match status" value="1"/>
</dbReference>
<evidence type="ECO:0000313" key="5">
    <source>
        <dbReference type="EMBL" id="RTE83118.1"/>
    </source>
</evidence>
<accession>A0A430M555</accession>
<organism evidence="5 6">
    <name type="scientific">Fusarium euwallaceae</name>
    <dbReference type="NCBI Taxonomy" id="1147111"/>
    <lineage>
        <taxon>Eukaryota</taxon>
        <taxon>Fungi</taxon>
        <taxon>Dikarya</taxon>
        <taxon>Ascomycota</taxon>
        <taxon>Pezizomycotina</taxon>
        <taxon>Sordariomycetes</taxon>
        <taxon>Hypocreomycetidae</taxon>
        <taxon>Hypocreales</taxon>
        <taxon>Nectriaceae</taxon>
        <taxon>Fusarium</taxon>
        <taxon>Fusarium solani species complex</taxon>
    </lineage>
</organism>
<dbReference type="InterPro" id="IPR008030">
    <property type="entry name" value="NmrA-like"/>
</dbReference>
<dbReference type="SMART" id="SM00066">
    <property type="entry name" value="GAL4"/>
    <property type="match status" value="1"/>
</dbReference>
<dbReference type="AlphaFoldDB" id="A0A430M555"/>
<proteinExistence type="predicted"/>
<dbReference type="EMBL" id="MIKF01000019">
    <property type="protein sequence ID" value="RTE83118.1"/>
    <property type="molecule type" value="Genomic_DNA"/>
</dbReference>
<protein>
    <recommendedName>
        <fullName evidence="4">Zn(2)-C6 fungal-type domain-containing protein</fullName>
    </recommendedName>
</protein>
<dbReference type="InterPro" id="IPR050987">
    <property type="entry name" value="AtrR-like"/>
</dbReference>
<gene>
    <name evidence="5" type="ORF">BHE90_002385</name>
</gene>
<feature type="compositionally biased region" description="Low complexity" evidence="3">
    <location>
        <begin position="109"/>
        <end position="123"/>
    </location>
</feature>
<dbReference type="CDD" id="cd12148">
    <property type="entry name" value="fungal_TF_MHR"/>
    <property type="match status" value="1"/>
</dbReference>
<dbReference type="GO" id="GO:0000981">
    <property type="term" value="F:DNA-binding transcription factor activity, RNA polymerase II-specific"/>
    <property type="evidence" value="ECO:0007669"/>
    <property type="project" value="InterPro"/>
</dbReference>
<evidence type="ECO:0000313" key="6">
    <source>
        <dbReference type="Proteomes" id="UP000287124"/>
    </source>
</evidence>
<dbReference type="InterPro" id="IPR036291">
    <property type="entry name" value="NAD(P)-bd_dom_sf"/>
</dbReference>
<dbReference type="InterPro" id="IPR001138">
    <property type="entry name" value="Zn2Cys6_DnaBD"/>
</dbReference>
<feature type="domain" description="Zn(2)-C6 fungal-type" evidence="4">
    <location>
        <begin position="26"/>
        <end position="55"/>
    </location>
</feature>
<dbReference type="GO" id="GO:0003677">
    <property type="term" value="F:DNA binding"/>
    <property type="evidence" value="ECO:0007669"/>
    <property type="project" value="InterPro"/>
</dbReference>
<evidence type="ECO:0000256" key="3">
    <source>
        <dbReference type="SAM" id="MobiDB-lite"/>
    </source>
</evidence>
<dbReference type="SUPFAM" id="SSF51735">
    <property type="entry name" value="NAD(P)-binding Rossmann-fold domains"/>
    <property type="match status" value="1"/>
</dbReference>
<dbReference type="CDD" id="cd00067">
    <property type="entry name" value="GAL4"/>
    <property type="match status" value="1"/>
</dbReference>
<dbReference type="SUPFAM" id="SSF57701">
    <property type="entry name" value="Zn2/Cys6 DNA-binding domain"/>
    <property type="match status" value="1"/>
</dbReference>
<dbReference type="SMART" id="SM00906">
    <property type="entry name" value="Fungal_trans"/>
    <property type="match status" value="1"/>
</dbReference>
<dbReference type="PROSITE" id="PS50048">
    <property type="entry name" value="ZN2_CY6_FUNGAL_2"/>
    <property type="match status" value="1"/>
</dbReference>
<dbReference type="Gene3D" id="4.10.240.10">
    <property type="entry name" value="Zn(2)-C6 fungal-type DNA-binding domain"/>
    <property type="match status" value="1"/>
</dbReference>
<keyword evidence="2" id="KW-0539">Nucleus</keyword>
<dbReference type="PANTHER" id="PTHR46910">
    <property type="entry name" value="TRANSCRIPTION FACTOR PDR1"/>
    <property type="match status" value="1"/>
</dbReference>
<dbReference type="InterPro" id="IPR036864">
    <property type="entry name" value="Zn2-C6_fun-type_DNA-bd_sf"/>
</dbReference>
<dbReference type="GO" id="GO:0006351">
    <property type="term" value="P:DNA-templated transcription"/>
    <property type="evidence" value="ECO:0007669"/>
    <property type="project" value="InterPro"/>
</dbReference>
<name>A0A430M555_9HYPO</name>
<comment type="caution">
    <text evidence="5">The sequence shown here is derived from an EMBL/GenBank/DDBJ whole genome shotgun (WGS) entry which is preliminary data.</text>
</comment>
<dbReference type="PROSITE" id="PS00463">
    <property type="entry name" value="ZN2_CY6_FUNGAL_1"/>
    <property type="match status" value="1"/>
</dbReference>
<dbReference type="PANTHER" id="PTHR46910:SF5">
    <property type="entry name" value="ZN(II)2CYS6 TRANSCRIPTION FACTOR (EUROFUNG)"/>
    <property type="match status" value="1"/>
</dbReference>
<dbReference type="Proteomes" id="UP000287124">
    <property type="component" value="Unassembled WGS sequence"/>
</dbReference>
<dbReference type="InterPro" id="IPR007219">
    <property type="entry name" value="XnlR_reg_dom"/>
</dbReference>
<sequence length="1032" mass="113580">MDQQIQDDDSPGHNEEKEGVTEFLLACDRCRRRKVKCSRGQPCEQCTTAAASCAYTLGLKSRVRKQRVTLANDIEKSVDHIARTVDELKIMVEDLSKQRPSCPSPAQEAPTSSSRGTTTPTASLLAPCQHRPASVQTLGTSPASAPTVPPTEYNGESSPVAHVLFATAFFQNAVGNSSSFHVATEMAPVIQTLNSIANAQKQTNDPVDILFPYARPLEDGRKPTSFPSPPLDSVFACLKMAQESNKVDTMWIVEFESLGHFTEYAIKACGPGPSSEEDIIIASAGLYWLFLECASVADDEATILDFEAQATLCRENLETALAHLGFHVKSTLNTAYALNMAATYCLQTMKTSAAWGFIVTASHICHALGLHSAASLSPEPPIQQRRKLRLFWVIYCSDRWIALRIGRSSSFRDNDITVPRPQRNHGPDSLINRLLPIWIECGVLQGRIYDDVYSPGAFLQPEHVRYARARALVSEIHGFMEAEEEIAKEHEAQLVATSQPLLVRVLWRSDRICNLSLLTLVYRSLPPAECSNSSFSDECISSCREALEEHQQCMALIESGGSRTAFIELFIGWSLLRSPFIPFTILFCHVIESSSASDLDALKRFIDSSEGSAYTARHAPTRNQLRLFQALHNVAVRFINLKQDSLSGEDAFTSVNSHNLAGNSSGPATGTFVADVMDYSSAAPEIQGAVTAAATLQPGEDQLFSNLGTQVDSSGGLLANWFMSNQEIMKMLENSVTGDLGQRLANAAIARGLQVRGLGRNPSKLPSSLLQKIESFVQSENYYDICAIEEGLTGVDAVICAYSTDPTLYLDGNLLLLRAAERKGVNIFVAPTWNNDWTNISYGDFEMYNSLIAFADQAAMTSTVRPVFFINGTFVEYTLVPEMGSLQNNGTSLEYHYWGDLHEQKLPWTAMDDAAAWTIEILLTDKGVRASKGGFFKFYSGLNSPVELAKIYEGVTGTQIEFICDGTAEDLNKALEKAKKENGGGGFFHYLHLSWSKITLQGLWQIHDPVVMDHVKKATTFEDHLKKRLGKE</sequence>
<reference evidence="5 6" key="1">
    <citation type="submission" date="2017-06" db="EMBL/GenBank/DDBJ databases">
        <title>Comparative genomic analysis of Ambrosia Fusariam Clade fungi.</title>
        <authorList>
            <person name="Stajich J.E."/>
            <person name="Carrillo J."/>
            <person name="Kijimoto T."/>
            <person name="Eskalen A."/>
            <person name="O'Donnell K."/>
            <person name="Kasson M."/>
        </authorList>
    </citation>
    <scope>NUCLEOTIDE SEQUENCE [LARGE SCALE GENOMIC DNA]</scope>
    <source>
        <strain evidence="5 6">UCR1854</strain>
    </source>
</reference>